<keyword evidence="3" id="KW-0804">Transcription</keyword>
<dbReference type="AlphaFoldDB" id="A0A1I1L742"/>
<evidence type="ECO:0000256" key="3">
    <source>
        <dbReference type="ARBA" id="ARBA00023163"/>
    </source>
</evidence>
<evidence type="ECO:0000259" key="5">
    <source>
        <dbReference type="PROSITE" id="PS51078"/>
    </source>
</evidence>
<dbReference type="Gene3D" id="3.30.450.40">
    <property type="match status" value="1"/>
</dbReference>
<dbReference type="GO" id="GO:0003677">
    <property type="term" value="F:DNA binding"/>
    <property type="evidence" value="ECO:0007669"/>
    <property type="project" value="UniProtKB-KW"/>
</dbReference>
<dbReference type="PROSITE" id="PS51078">
    <property type="entry name" value="ICLR_ED"/>
    <property type="match status" value="1"/>
</dbReference>
<dbReference type="InterPro" id="IPR036390">
    <property type="entry name" value="WH_DNA-bd_sf"/>
</dbReference>
<dbReference type="Proteomes" id="UP000199514">
    <property type="component" value="Unassembled WGS sequence"/>
</dbReference>
<dbReference type="STRING" id="927664.SAMN05421780_10895"/>
<evidence type="ECO:0000256" key="1">
    <source>
        <dbReference type="ARBA" id="ARBA00023015"/>
    </source>
</evidence>
<reference evidence="6 7" key="1">
    <citation type="submission" date="2016-10" db="EMBL/GenBank/DDBJ databases">
        <authorList>
            <person name="de Groot N.N."/>
        </authorList>
    </citation>
    <scope>NUCLEOTIDE SEQUENCE [LARGE SCALE GENOMIC DNA]</scope>
    <source>
        <strain evidence="6 7">DSM 6793</strain>
    </source>
</reference>
<dbReference type="InterPro" id="IPR050707">
    <property type="entry name" value="HTH_MetabolicPath_Reg"/>
</dbReference>
<accession>A0A1I1L742</accession>
<organism evidence="6 7">
    <name type="scientific">Flexibacter flexilis DSM 6793</name>
    <dbReference type="NCBI Taxonomy" id="927664"/>
    <lineage>
        <taxon>Bacteria</taxon>
        <taxon>Pseudomonadati</taxon>
        <taxon>Bacteroidota</taxon>
        <taxon>Cytophagia</taxon>
        <taxon>Cytophagales</taxon>
        <taxon>Flexibacteraceae</taxon>
        <taxon>Flexibacter</taxon>
    </lineage>
</organism>
<dbReference type="SUPFAM" id="SSF46785">
    <property type="entry name" value="Winged helix' DNA-binding domain"/>
    <property type="match status" value="1"/>
</dbReference>
<feature type="domain" description="IclR-ED" evidence="5">
    <location>
        <begin position="65"/>
        <end position="231"/>
    </location>
</feature>
<dbReference type="OrthoDB" id="940174at2"/>
<gene>
    <name evidence="6" type="ORF">SAMN05421780_10895</name>
</gene>
<dbReference type="InterPro" id="IPR014757">
    <property type="entry name" value="Tscrpt_reg_IclR_C"/>
</dbReference>
<dbReference type="InterPro" id="IPR029016">
    <property type="entry name" value="GAF-like_dom_sf"/>
</dbReference>
<dbReference type="SUPFAM" id="SSF55781">
    <property type="entry name" value="GAF domain-like"/>
    <property type="match status" value="1"/>
</dbReference>
<proteinExistence type="predicted"/>
<dbReference type="Gene3D" id="1.10.10.10">
    <property type="entry name" value="Winged helix-like DNA-binding domain superfamily/Winged helix DNA-binding domain"/>
    <property type="match status" value="1"/>
</dbReference>
<keyword evidence="7" id="KW-1185">Reference proteome</keyword>
<keyword evidence="1" id="KW-0805">Transcription regulation</keyword>
<dbReference type="RefSeq" id="WP_091513931.1">
    <property type="nucleotide sequence ID" value="NZ_FOLE01000008.1"/>
</dbReference>
<feature type="domain" description="HTH iclR-type" evidence="4">
    <location>
        <begin position="2"/>
        <end position="64"/>
    </location>
</feature>
<evidence type="ECO:0000313" key="7">
    <source>
        <dbReference type="Proteomes" id="UP000199514"/>
    </source>
</evidence>
<dbReference type="Pfam" id="PF01614">
    <property type="entry name" value="IclR_C"/>
    <property type="match status" value="1"/>
</dbReference>
<name>A0A1I1L742_9BACT</name>
<dbReference type="InterPro" id="IPR005471">
    <property type="entry name" value="Tscrpt_reg_IclR_N"/>
</dbReference>
<dbReference type="GO" id="GO:0003700">
    <property type="term" value="F:DNA-binding transcription factor activity"/>
    <property type="evidence" value="ECO:0007669"/>
    <property type="project" value="TreeGrafter"/>
</dbReference>
<dbReference type="PANTHER" id="PTHR30136:SF35">
    <property type="entry name" value="HTH-TYPE TRANSCRIPTIONAL REGULATOR RV1719"/>
    <property type="match status" value="1"/>
</dbReference>
<evidence type="ECO:0000259" key="4">
    <source>
        <dbReference type="PROSITE" id="PS51077"/>
    </source>
</evidence>
<protein>
    <submittedName>
        <fullName evidence="6">IclR family transcriptional regulator, KDG regulon repressor</fullName>
    </submittedName>
</protein>
<dbReference type="GO" id="GO:0045892">
    <property type="term" value="P:negative regulation of DNA-templated transcription"/>
    <property type="evidence" value="ECO:0007669"/>
    <property type="project" value="TreeGrafter"/>
</dbReference>
<dbReference type="PANTHER" id="PTHR30136">
    <property type="entry name" value="HELIX-TURN-HELIX TRANSCRIPTIONAL REGULATOR, ICLR FAMILY"/>
    <property type="match status" value="1"/>
</dbReference>
<dbReference type="EMBL" id="FOLE01000008">
    <property type="protein sequence ID" value="SFC68831.1"/>
    <property type="molecule type" value="Genomic_DNA"/>
</dbReference>
<keyword evidence="2" id="KW-0238">DNA-binding</keyword>
<dbReference type="SMART" id="SM00346">
    <property type="entry name" value="HTH_ICLR"/>
    <property type="match status" value="1"/>
</dbReference>
<dbReference type="InterPro" id="IPR036388">
    <property type="entry name" value="WH-like_DNA-bd_sf"/>
</dbReference>
<dbReference type="Pfam" id="PF09339">
    <property type="entry name" value="HTH_IclR"/>
    <property type="match status" value="1"/>
</dbReference>
<evidence type="ECO:0000313" key="6">
    <source>
        <dbReference type="EMBL" id="SFC68831.1"/>
    </source>
</evidence>
<evidence type="ECO:0000256" key="2">
    <source>
        <dbReference type="ARBA" id="ARBA00023125"/>
    </source>
</evidence>
<dbReference type="PROSITE" id="PS51077">
    <property type="entry name" value="HTH_ICLR"/>
    <property type="match status" value="1"/>
</dbReference>
<sequence length="231" mass="26442">MILSVKKAMLIMEYVAQNGNNVRLQDIVDSLGMEKTTAHNFLKTLLELGYMEQDQHSPRYRLSDKMYMLMPPPLSVHTLKQRFRPILEKITELTGETSYLTVQLGTYMRHELKCDPNRSVRISLELGKELDIMNSALGNVFMAYSEYLRNTLLRNESAAQLSVWDDRLGKVLSKGYAEDFERLEKELNCIAVPVLEQNRLVAAIGVSGPSYRFQAKEMQQAAEIVSSFLQK</sequence>